<evidence type="ECO:0000256" key="4">
    <source>
        <dbReference type="ARBA" id="ARBA00023163"/>
    </source>
</evidence>
<dbReference type="AlphaFoldDB" id="A0A7Y9IRU6"/>
<dbReference type="GO" id="GO:0003700">
    <property type="term" value="F:DNA-binding transcription factor activity"/>
    <property type="evidence" value="ECO:0007669"/>
    <property type="project" value="InterPro"/>
</dbReference>
<dbReference type="GO" id="GO:0006351">
    <property type="term" value="P:DNA-templated transcription"/>
    <property type="evidence" value="ECO:0007669"/>
    <property type="project" value="TreeGrafter"/>
</dbReference>
<dbReference type="Gene3D" id="1.10.10.10">
    <property type="entry name" value="Winged helix-like DNA-binding domain superfamily/Winged helix DNA-binding domain"/>
    <property type="match status" value="1"/>
</dbReference>
<dbReference type="PANTHER" id="PTHR30537">
    <property type="entry name" value="HTH-TYPE TRANSCRIPTIONAL REGULATOR"/>
    <property type="match status" value="1"/>
</dbReference>
<dbReference type="EMBL" id="JACBYR010000001">
    <property type="protein sequence ID" value="NYE81801.1"/>
    <property type="molecule type" value="Genomic_DNA"/>
</dbReference>
<evidence type="ECO:0000256" key="1">
    <source>
        <dbReference type="ARBA" id="ARBA00009437"/>
    </source>
</evidence>
<accession>A0A7Y9IRU6</accession>
<evidence type="ECO:0000259" key="5">
    <source>
        <dbReference type="PROSITE" id="PS50931"/>
    </source>
</evidence>
<dbReference type="PROSITE" id="PS50931">
    <property type="entry name" value="HTH_LYSR"/>
    <property type="match status" value="1"/>
</dbReference>
<evidence type="ECO:0000256" key="2">
    <source>
        <dbReference type="ARBA" id="ARBA00023015"/>
    </source>
</evidence>
<comment type="caution">
    <text evidence="6">The sequence shown here is derived from an EMBL/GenBank/DDBJ whole genome shotgun (WGS) entry which is preliminary data.</text>
</comment>
<name>A0A7Y9IRU6_9BURK</name>
<sequence>MDARTPPLNALKVFEAAARLRSFKKAAEELHVTPTAVSHRVTQLEDVLGMSLFVRDAHGVELTPAARACLPTLQRGLDNVRDFVEQLKLHPQSEVITVRTSPSFSMRWLMPRLHRFIVGHPGVDVYVDTYARLFMELRPGDARSGLPDAGGDQADITLIYGAGNVPGLLTERLLDAAVTPLCSPALLARHPPLTSPDQLDAFTPLHCDRDAIYGERSLWQLWLDAAGAGHIRTDHGLRFTQASLAIEAAVDNMGIVMCFPVLAAAELEAGKLVAPFDLTIPLASGYQLISSKAANRRPAVMAFKRWLHAEADATRLADRTRWATRAPAPATTRAT</sequence>
<proteinExistence type="inferred from homology"/>
<dbReference type="Pfam" id="PF03466">
    <property type="entry name" value="LysR_substrate"/>
    <property type="match status" value="1"/>
</dbReference>
<keyword evidence="7" id="KW-1185">Reference proteome</keyword>
<dbReference type="Proteomes" id="UP000542125">
    <property type="component" value="Unassembled WGS sequence"/>
</dbReference>
<evidence type="ECO:0000256" key="3">
    <source>
        <dbReference type="ARBA" id="ARBA00023125"/>
    </source>
</evidence>
<dbReference type="InterPro" id="IPR005119">
    <property type="entry name" value="LysR_subst-bd"/>
</dbReference>
<keyword evidence="3" id="KW-0238">DNA-binding</keyword>
<reference evidence="6 7" key="1">
    <citation type="submission" date="2020-07" db="EMBL/GenBank/DDBJ databases">
        <title>Genomic Encyclopedia of Type Strains, Phase IV (KMG-V): Genome sequencing to study the core and pangenomes of soil and plant-associated prokaryotes.</title>
        <authorList>
            <person name="Whitman W."/>
        </authorList>
    </citation>
    <scope>NUCLEOTIDE SEQUENCE [LARGE SCALE GENOMIC DNA]</scope>
    <source>
        <strain evidence="6 7">SAS40</strain>
    </source>
</reference>
<dbReference type="InterPro" id="IPR000847">
    <property type="entry name" value="LysR_HTH_N"/>
</dbReference>
<keyword evidence="4" id="KW-0804">Transcription</keyword>
<dbReference type="PANTHER" id="PTHR30537:SF74">
    <property type="entry name" value="HTH-TYPE TRANSCRIPTIONAL REGULATOR TRPI"/>
    <property type="match status" value="1"/>
</dbReference>
<dbReference type="CDD" id="cd08432">
    <property type="entry name" value="PBP2_GcdR_TrpI_HvrB_AmpR_like"/>
    <property type="match status" value="1"/>
</dbReference>
<dbReference type="SUPFAM" id="SSF53850">
    <property type="entry name" value="Periplasmic binding protein-like II"/>
    <property type="match status" value="1"/>
</dbReference>
<organism evidence="6 7">
    <name type="scientific">Pigmentiphaga litoralis</name>
    <dbReference type="NCBI Taxonomy" id="516702"/>
    <lineage>
        <taxon>Bacteria</taxon>
        <taxon>Pseudomonadati</taxon>
        <taxon>Pseudomonadota</taxon>
        <taxon>Betaproteobacteria</taxon>
        <taxon>Burkholderiales</taxon>
        <taxon>Alcaligenaceae</taxon>
        <taxon>Pigmentiphaga</taxon>
    </lineage>
</organism>
<keyword evidence="2" id="KW-0805">Transcription regulation</keyword>
<dbReference type="RefSeq" id="WP_179584085.1">
    <property type="nucleotide sequence ID" value="NZ_JACBYR010000001.1"/>
</dbReference>
<comment type="similarity">
    <text evidence="1">Belongs to the LysR transcriptional regulatory family.</text>
</comment>
<dbReference type="PRINTS" id="PR00039">
    <property type="entry name" value="HTHLYSR"/>
</dbReference>
<gene>
    <name evidence="6" type="ORF">FHW18_001072</name>
</gene>
<dbReference type="Gene3D" id="3.40.190.10">
    <property type="entry name" value="Periplasmic binding protein-like II"/>
    <property type="match status" value="2"/>
</dbReference>
<dbReference type="InterPro" id="IPR058163">
    <property type="entry name" value="LysR-type_TF_proteobact-type"/>
</dbReference>
<dbReference type="Pfam" id="PF00126">
    <property type="entry name" value="HTH_1"/>
    <property type="match status" value="1"/>
</dbReference>
<evidence type="ECO:0000313" key="7">
    <source>
        <dbReference type="Proteomes" id="UP000542125"/>
    </source>
</evidence>
<dbReference type="SUPFAM" id="SSF46785">
    <property type="entry name" value="Winged helix' DNA-binding domain"/>
    <property type="match status" value="1"/>
</dbReference>
<dbReference type="InterPro" id="IPR036388">
    <property type="entry name" value="WH-like_DNA-bd_sf"/>
</dbReference>
<dbReference type="GO" id="GO:0043565">
    <property type="term" value="F:sequence-specific DNA binding"/>
    <property type="evidence" value="ECO:0007669"/>
    <property type="project" value="TreeGrafter"/>
</dbReference>
<dbReference type="InterPro" id="IPR036390">
    <property type="entry name" value="WH_DNA-bd_sf"/>
</dbReference>
<evidence type="ECO:0000313" key="6">
    <source>
        <dbReference type="EMBL" id="NYE81801.1"/>
    </source>
</evidence>
<protein>
    <submittedName>
        <fullName evidence="6">LysR family glycine cleavage system transcriptional activator</fullName>
    </submittedName>
</protein>
<dbReference type="FunFam" id="1.10.10.10:FF:000038">
    <property type="entry name" value="Glycine cleavage system transcriptional activator"/>
    <property type="match status" value="1"/>
</dbReference>
<feature type="domain" description="HTH lysR-type" evidence="5">
    <location>
        <begin position="6"/>
        <end position="63"/>
    </location>
</feature>